<evidence type="ECO:0000256" key="4">
    <source>
        <dbReference type="SAM" id="MobiDB-lite"/>
    </source>
</evidence>
<keyword evidence="3" id="KW-0964">Secreted</keyword>
<comment type="subcellular location">
    <subcellularLocation>
        <location evidence="1">Secreted</location>
    </subcellularLocation>
</comment>
<keyword evidence="8" id="KW-1185">Reference proteome</keyword>
<evidence type="ECO:0000259" key="5">
    <source>
        <dbReference type="Pfam" id="PF04717"/>
    </source>
</evidence>
<comment type="similarity">
    <text evidence="2">Belongs to the VgrG protein family.</text>
</comment>
<dbReference type="Gene3D" id="2.30.110.50">
    <property type="match status" value="1"/>
</dbReference>
<dbReference type="GO" id="GO:0005576">
    <property type="term" value="C:extracellular region"/>
    <property type="evidence" value="ECO:0007669"/>
    <property type="project" value="UniProtKB-SubCell"/>
</dbReference>
<dbReference type="AlphaFoldDB" id="A0A841HI14"/>
<dbReference type="RefSeq" id="WP_184329713.1">
    <property type="nucleotide sequence ID" value="NZ_JACHHZ010000001.1"/>
</dbReference>
<dbReference type="SUPFAM" id="SSF69279">
    <property type="entry name" value="Phage tail proteins"/>
    <property type="match status" value="2"/>
</dbReference>
<dbReference type="InterPro" id="IPR006531">
    <property type="entry name" value="Gp5/Vgr_OB"/>
</dbReference>
<dbReference type="FunFam" id="3.55.50.10:FF:000001">
    <property type="entry name" value="Actin cross-linking toxin VgrG1"/>
    <property type="match status" value="1"/>
</dbReference>
<dbReference type="PANTHER" id="PTHR32305">
    <property type="match status" value="1"/>
</dbReference>
<accession>A0A841HI14</accession>
<gene>
    <name evidence="7" type="ORF">HNQ60_000796</name>
</gene>
<evidence type="ECO:0000256" key="2">
    <source>
        <dbReference type="ARBA" id="ARBA00005558"/>
    </source>
</evidence>
<sequence>MSRKITLKSPLAADQLLIRSATVTEQLGQPFEIDLELLSPDENIDFDKLLGKEITLGVGLDSGSSRYFHAFIAEFGQVGRLGEYATYRARAVPWLWFLTRTANCRIFQNKSVPEIIKQVFRDRGYTNIKDALTKTYRTREYCVQYRETDFNFVQRLMEEEGIYYFFTHTESTHTLVLADSYSGHSQYPDYGTIEYFPPSDNAIREKDHIHDWQRQRNVQPGKYVVMDYDFQKPRAVLKTQYVQKRNFPKSDSEVFDYPGGFIVSTDGDHYARARLESLQSQYERMNGVGNARGLATGSLFKLSGYPRKDQNKEYLITSATHRVHAGDYQSGTGGTADDYTCSFESIDAKEPFRAPITTRKPIVGGPQTATVTGPGGEEIHTDKYGRVKVQFHWDREGQRDEKSSCWVRVSQIWAGKNWGWMSIPRMGQEVVVDFLEGDPDQPLITGRVYNADNMPPFELPANKTQSGLRTRSTLNGTPANFNELRFEDKKGSEQVYLHAEKNQDIEVEADETHWVGHNRAKTIDNDETTHVKHDRTETVDNNESITIGVNRTENVGSNESITIGSNRTENVGADESITVGSNRTESVGSNETVSIGSNQSITVGSNRTLDVGGNETTTVGGNRDETVAKNESVSVGKSRTVSIGENDGLSVGKQLVIDVADQIVIKTGSASITMKKDGTIVIKGKDITLDGSGKINVKASSDVVVKGSKITQN</sequence>
<feature type="domain" description="Gp5/Type VI secretion system Vgr C-terminal trimerisation" evidence="6">
    <location>
        <begin position="466"/>
        <end position="579"/>
    </location>
</feature>
<proteinExistence type="inferred from homology"/>
<dbReference type="Pfam" id="PF22178">
    <property type="entry name" value="Gp5_trimer_C"/>
    <property type="match status" value="1"/>
</dbReference>
<dbReference type="FunFam" id="2.40.50.230:FF:000001">
    <property type="entry name" value="Type VI secretion protein VgrG"/>
    <property type="match status" value="1"/>
</dbReference>
<dbReference type="Proteomes" id="UP000588068">
    <property type="component" value="Unassembled WGS sequence"/>
</dbReference>
<dbReference type="NCBIfam" id="TIGR01646">
    <property type="entry name" value="vgr_GE"/>
    <property type="match status" value="1"/>
</dbReference>
<reference evidence="7 8" key="1">
    <citation type="submission" date="2020-08" db="EMBL/GenBank/DDBJ databases">
        <title>Genomic Encyclopedia of Type Strains, Phase IV (KMG-IV): sequencing the most valuable type-strain genomes for metagenomic binning, comparative biology and taxonomic classification.</title>
        <authorList>
            <person name="Goeker M."/>
        </authorList>
    </citation>
    <scope>NUCLEOTIDE SEQUENCE [LARGE SCALE GENOMIC DNA]</scope>
    <source>
        <strain evidence="7 8">DSM 26723</strain>
    </source>
</reference>
<evidence type="ECO:0000256" key="3">
    <source>
        <dbReference type="ARBA" id="ARBA00022525"/>
    </source>
</evidence>
<dbReference type="EMBL" id="JACHHZ010000001">
    <property type="protein sequence ID" value="MBB6091950.1"/>
    <property type="molecule type" value="Genomic_DNA"/>
</dbReference>
<evidence type="ECO:0000256" key="1">
    <source>
        <dbReference type="ARBA" id="ARBA00004613"/>
    </source>
</evidence>
<evidence type="ECO:0000259" key="6">
    <source>
        <dbReference type="Pfam" id="PF22178"/>
    </source>
</evidence>
<dbReference type="PANTHER" id="PTHR32305:SF15">
    <property type="entry name" value="PROTEIN RHSA-RELATED"/>
    <property type="match status" value="1"/>
</dbReference>
<feature type="region of interest" description="Disordered" evidence="4">
    <location>
        <begin position="358"/>
        <end position="380"/>
    </location>
</feature>
<dbReference type="InterPro" id="IPR010609">
    <property type="entry name" value="Gp5_C"/>
</dbReference>
<organism evidence="7 8">
    <name type="scientific">Povalibacter uvarum</name>
    <dbReference type="NCBI Taxonomy" id="732238"/>
    <lineage>
        <taxon>Bacteria</taxon>
        <taxon>Pseudomonadati</taxon>
        <taxon>Pseudomonadota</taxon>
        <taxon>Gammaproteobacteria</taxon>
        <taxon>Steroidobacterales</taxon>
        <taxon>Steroidobacteraceae</taxon>
        <taxon>Povalibacter</taxon>
    </lineage>
</organism>
<dbReference type="Pfam" id="PF05954">
    <property type="entry name" value="Phage_GPD"/>
    <property type="match status" value="1"/>
</dbReference>
<dbReference type="Pfam" id="PF04717">
    <property type="entry name" value="Phage_base_V"/>
    <property type="match status" value="1"/>
</dbReference>
<dbReference type="InterPro" id="IPR017847">
    <property type="entry name" value="T6SS_RhsGE_Vgr_subset"/>
</dbReference>
<comment type="caution">
    <text evidence="7">The sequence shown here is derived from an EMBL/GenBank/DDBJ whole genome shotgun (WGS) entry which is preliminary data.</text>
</comment>
<dbReference type="NCBIfam" id="TIGR03361">
    <property type="entry name" value="VI_Rhs_Vgr"/>
    <property type="match status" value="1"/>
</dbReference>
<dbReference type="Gene3D" id="3.55.50.10">
    <property type="entry name" value="Baseplate protein-like domains"/>
    <property type="match status" value="1"/>
</dbReference>
<dbReference type="SUPFAM" id="SSF69349">
    <property type="entry name" value="Phage fibre proteins"/>
    <property type="match status" value="2"/>
</dbReference>
<dbReference type="Gene3D" id="4.10.220.110">
    <property type="match status" value="1"/>
</dbReference>
<name>A0A841HI14_9GAMM</name>
<evidence type="ECO:0000313" key="7">
    <source>
        <dbReference type="EMBL" id="MBB6091950.1"/>
    </source>
</evidence>
<dbReference type="Pfam" id="PF06715">
    <property type="entry name" value="Gp5_C"/>
    <property type="match status" value="1"/>
</dbReference>
<protein>
    <submittedName>
        <fullName evidence="7">Type VI secretion system secreted protein VgrG</fullName>
    </submittedName>
</protein>
<feature type="domain" description="Gp5/Type VI secretion system Vgr protein OB-fold" evidence="5">
    <location>
        <begin position="380"/>
        <end position="449"/>
    </location>
</feature>
<evidence type="ECO:0000313" key="8">
    <source>
        <dbReference type="Proteomes" id="UP000588068"/>
    </source>
</evidence>
<dbReference type="Gene3D" id="2.40.50.230">
    <property type="entry name" value="Gp5 N-terminal domain"/>
    <property type="match status" value="1"/>
</dbReference>
<dbReference type="InterPro" id="IPR006533">
    <property type="entry name" value="T6SS_Vgr_RhsGE"/>
</dbReference>
<dbReference type="InterPro" id="IPR037026">
    <property type="entry name" value="Vgr_OB-fold_dom_sf"/>
</dbReference>
<dbReference type="SUPFAM" id="SSF69255">
    <property type="entry name" value="gp5 N-terminal domain-like"/>
    <property type="match status" value="1"/>
</dbReference>
<dbReference type="InterPro" id="IPR054030">
    <property type="entry name" value="Gp5_Vgr_C"/>
</dbReference>
<dbReference type="InterPro" id="IPR050708">
    <property type="entry name" value="T6SS_VgrG/RHS"/>
</dbReference>